<reference evidence="3" key="1">
    <citation type="submission" date="2018-06" db="EMBL/GenBank/DDBJ databases">
        <authorList>
            <person name="Zhirakovskaya E."/>
        </authorList>
    </citation>
    <scope>NUCLEOTIDE SEQUENCE</scope>
</reference>
<dbReference type="EMBL" id="UOEL01000008">
    <property type="protein sequence ID" value="VAW09974.1"/>
    <property type="molecule type" value="Genomic_DNA"/>
</dbReference>
<dbReference type="AlphaFoldDB" id="A0A3B0TMW5"/>
<keyword evidence="1" id="KW-0472">Membrane</keyword>
<organism evidence="3">
    <name type="scientific">hydrothermal vent metagenome</name>
    <dbReference type="NCBI Taxonomy" id="652676"/>
    <lineage>
        <taxon>unclassified sequences</taxon>
        <taxon>metagenomes</taxon>
        <taxon>ecological metagenomes</taxon>
    </lineage>
</organism>
<evidence type="ECO:0000259" key="2">
    <source>
        <dbReference type="Pfam" id="PF12146"/>
    </source>
</evidence>
<dbReference type="Gene3D" id="3.40.50.1820">
    <property type="entry name" value="alpha/beta hydrolase"/>
    <property type="match status" value="1"/>
</dbReference>
<gene>
    <name evidence="3" type="ORF">MNBD_BACTEROID03-1853</name>
</gene>
<proteinExistence type="predicted"/>
<keyword evidence="1" id="KW-0812">Transmembrane</keyword>
<name>A0A3B0TMW5_9ZZZZ</name>
<dbReference type="InterPro" id="IPR022742">
    <property type="entry name" value="Hydrolase_4"/>
</dbReference>
<feature type="transmembrane region" description="Helical" evidence="1">
    <location>
        <begin position="154"/>
        <end position="172"/>
    </location>
</feature>
<dbReference type="InterPro" id="IPR029058">
    <property type="entry name" value="AB_hydrolase_fold"/>
</dbReference>
<dbReference type="PIRSF" id="PIRSF037442">
    <property type="entry name" value="UCP037442_abhydr"/>
    <property type="match status" value="1"/>
</dbReference>
<evidence type="ECO:0000313" key="3">
    <source>
        <dbReference type="EMBL" id="VAW09974.1"/>
    </source>
</evidence>
<accession>A0A3B0TMW5</accession>
<protein>
    <recommendedName>
        <fullName evidence="2">Serine aminopeptidase S33 domain-containing protein</fullName>
    </recommendedName>
</protein>
<dbReference type="Pfam" id="PF12146">
    <property type="entry name" value="Hydrolase_4"/>
    <property type="match status" value="1"/>
</dbReference>
<feature type="domain" description="Serine aminopeptidase S33" evidence="2">
    <location>
        <begin position="44"/>
        <end position="120"/>
    </location>
</feature>
<dbReference type="SUPFAM" id="SSF53474">
    <property type="entry name" value="alpha/beta-Hydrolases"/>
    <property type="match status" value="1"/>
</dbReference>
<evidence type="ECO:0000256" key="1">
    <source>
        <dbReference type="SAM" id="Phobius"/>
    </source>
</evidence>
<keyword evidence="1" id="KW-1133">Transmembrane helix</keyword>
<dbReference type="InterPro" id="IPR017208">
    <property type="entry name" value="UCP037442_abhydr"/>
</dbReference>
<sequence length="289" mass="33298">MKVQIKELAIPTPNGYSLSASVFFSKNDIGQTLVISSATGVLQRYYSKFASFFAAQGFTVYTFDYQGIGKSGASTARLKKHSEDLKSWGKIDQATVVAFAKKEKPGTLLTLVAHSIGGQLIGFNPNHYLLDKVVMVASQGGYWKNFKGVHLLKMWLLWYVIIPGLTPLYGFFPSKKLGLFENLPKNMVYEWAKWGKEKEYMMHFYDKEDYYFDTVKVAMLSWSFPHDSFAPKKTVDWMTDQYRGAQVKRVHYIPEKGTKQVRHFGFFKLAFKEPLWQQTLQWVLNDNLR</sequence>